<gene>
    <name evidence="2" type="ORF">SDJN03_06529</name>
</gene>
<keyword evidence="1" id="KW-0812">Transmembrane</keyword>
<evidence type="ECO:0000313" key="2">
    <source>
        <dbReference type="EMBL" id="KAG6601296.1"/>
    </source>
</evidence>
<sequence>MLGVTAGRVGFMVRHVSRILWKTNGIGGDFGGKNKAEDSTSALWAGKTIAGATDCGNSWNNTKRQKWIRGSDFSSSGDWGSVAALVFFFFFFFFFFFCFLPSLLVPAEVDSAATIIFNAFEIKKELFWSKVLLGLSYKTFFTSFLHLAL</sequence>
<keyword evidence="1" id="KW-0472">Membrane</keyword>
<dbReference type="AlphaFoldDB" id="A0AAV6NRT3"/>
<reference evidence="2 3" key="1">
    <citation type="journal article" date="2021" name="Hortic Res">
        <title>The domestication of Cucurbita argyrosperma as revealed by the genome of its wild relative.</title>
        <authorList>
            <person name="Barrera-Redondo J."/>
            <person name="Sanchez-de la Vega G."/>
            <person name="Aguirre-Liguori J.A."/>
            <person name="Castellanos-Morales G."/>
            <person name="Gutierrez-Guerrero Y.T."/>
            <person name="Aguirre-Dugua X."/>
            <person name="Aguirre-Planter E."/>
            <person name="Tenaillon M.I."/>
            <person name="Lira-Saade R."/>
            <person name="Eguiarte L.E."/>
        </authorList>
    </citation>
    <scope>NUCLEOTIDE SEQUENCE [LARGE SCALE GENOMIC DNA]</scope>
    <source>
        <strain evidence="2">JBR-2021</strain>
    </source>
</reference>
<feature type="transmembrane region" description="Helical" evidence="1">
    <location>
        <begin position="126"/>
        <end position="148"/>
    </location>
</feature>
<feature type="non-terminal residue" evidence="2">
    <location>
        <position position="1"/>
    </location>
</feature>
<protein>
    <submittedName>
        <fullName evidence="2">Uncharacterized protein</fullName>
    </submittedName>
</protein>
<dbReference type="Proteomes" id="UP000685013">
    <property type="component" value="Chromosome 4"/>
</dbReference>
<organism evidence="2 3">
    <name type="scientific">Cucurbita argyrosperma subsp. sororia</name>
    <dbReference type="NCBI Taxonomy" id="37648"/>
    <lineage>
        <taxon>Eukaryota</taxon>
        <taxon>Viridiplantae</taxon>
        <taxon>Streptophyta</taxon>
        <taxon>Embryophyta</taxon>
        <taxon>Tracheophyta</taxon>
        <taxon>Spermatophyta</taxon>
        <taxon>Magnoliopsida</taxon>
        <taxon>eudicotyledons</taxon>
        <taxon>Gunneridae</taxon>
        <taxon>Pentapetalae</taxon>
        <taxon>rosids</taxon>
        <taxon>fabids</taxon>
        <taxon>Cucurbitales</taxon>
        <taxon>Cucurbitaceae</taxon>
        <taxon>Cucurbiteae</taxon>
        <taxon>Cucurbita</taxon>
    </lineage>
</organism>
<keyword evidence="3" id="KW-1185">Reference proteome</keyword>
<feature type="transmembrane region" description="Helical" evidence="1">
    <location>
        <begin position="82"/>
        <end position="105"/>
    </location>
</feature>
<proteinExistence type="predicted"/>
<accession>A0AAV6NRT3</accession>
<evidence type="ECO:0000313" key="3">
    <source>
        <dbReference type="Proteomes" id="UP000685013"/>
    </source>
</evidence>
<name>A0AAV6NRT3_9ROSI</name>
<keyword evidence="1" id="KW-1133">Transmembrane helix</keyword>
<evidence type="ECO:0000256" key="1">
    <source>
        <dbReference type="SAM" id="Phobius"/>
    </source>
</evidence>
<comment type="caution">
    <text evidence="2">The sequence shown here is derived from an EMBL/GenBank/DDBJ whole genome shotgun (WGS) entry which is preliminary data.</text>
</comment>
<dbReference type="EMBL" id="JAGKQH010000004">
    <property type="protein sequence ID" value="KAG6601296.1"/>
    <property type="molecule type" value="Genomic_DNA"/>
</dbReference>